<dbReference type="PANTHER" id="PTHR30528:SF0">
    <property type="entry name" value="CYTOPLASMIC PROTEIN"/>
    <property type="match status" value="1"/>
</dbReference>
<dbReference type="AlphaFoldDB" id="A0A5P2UEU5"/>
<dbReference type="Pfam" id="PF06224">
    <property type="entry name" value="AlkZ-like"/>
    <property type="match status" value="1"/>
</dbReference>
<feature type="region of interest" description="Disordered" evidence="1">
    <location>
        <begin position="422"/>
        <end position="446"/>
    </location>
</feature>
<dbReference type="KEGG" id="ssub:CP968_05045"/>
<dbReference type="InterPro" id="IPR009351">
    <property type="entry name" value="AlkZ-like"/>
</dbReference>
<sequence>MGHRPAHPHLLCDGRRPRRAPGPRPPPGRAAHLPARGAARPCRGTGPGQDPRGGAAPVTAPTPPPATELSLAEARDIAVAAALPADGFPDVAAALARLRAVQLDGISTLARAHQLTLSARVPGATTVDVDGALHHGPEPLAFDYPAHALALVPLADWPLWAFRRRATRRRPRYPGQEVRAALFARIERDGPLPLRRLREGAEPGAGWDWSPTKTAVEFLVWSGELACTRRTGGQRLFDLAERCVPAASLSDAHSDDACLTRLLGHAGAALGVATTDDLADYLRVPVPVAARILPDTRLTAVRVEGWGPAWADPRALAEPAGPRRAPVFLGPFDNLVWYRPRVQRLFGFTQVFEAYKPPALRRHGYYVCPLLADGRLIGRADFARRDGALTVQRASLEPGAGPEAAAHFARACRTLAAATGQTRTERADHATDAATAAAWGSGPDGP</sequence>
<evidence type="ECO:0000256" key="1">
    <source>
        <dbReference type="SAM" id="MobiDB-lite"/>
    </source>
</evidence>
<dbReference type="OrthoDB" id="9787207at2"/>
<evidence type="ECO:0000313" key="3">
    <source>
        <dbReference type="Proteomes" id="UP000326831"/>
    </source>
</evidence>
<protein>
    <submittedName>
        <fullName evidence="2">Winged helix-turn-helix domain-containing protein</fullName>
    </submittedName>
</protein>
<dbReference type="EMBL" id="CP023701">
    <property type="protein sequence ID" value="QEU77732.1"/>
    <property type="molecule type" value="Genomic_DNA"/>
</dbReference>
<evidence type="ECO:0000313" key="2">
    <source>
        <dbReference type="EMBL" id="QEU77732.1"/>
    </source>
</evidence>
<reference evidence="2 3" key="1">
    <citation type="submission" date="2017-09" db="EMBL/GenBank/DDBJ databases">
        <authorList>
            <person name="Lee N."/>
            <person name="Cho B.-K."/>
        </authorList>
    </citation>
    <scope>NUCLEOTIDE SEQUENCE [LARGE SCALE GENOMIC DNA]</scope>
    <source>
        <strain evidence="2 3">ATCC 27467</strain>
    </source>
</reference>
<name>A0A5P2UEU5_9ACTN</name>
<feature type="compositionally biased region" description="Low complexity" evidence="1">
    <location>
        <begin position="29"/>
        <end position="41"/>
    </location>
</feature>
<organism evidence="2 3">
    <name type="scientific">Streptomyces subrutilus</name>
    <dbReference type="NCBI Taxonomy" id="36818"/>
    <lineage>
        <taxon>Bacteria</taxon>
        <taxon>Bacillati</taxon>
        <taxon>Actinomycetota</taxon>
        <taxon>Actinomycetes</taxon>
        <taxon>Kitasatosporales</taxon>
        <taxon>Streptomycetaceae</taxon>
        <taxon>Streptomyces</taxon>
    </lineage>
</organism>
<accession>A0A5P2UEU5</accession>
<dbReference type="Proteomes" id="UP000326831">
    <property type="component" value="Chromosome"/>
</dbReference>
<keyword evidence="3" id="KW-1185">Reference proteome</keyword>
<feature type="region of interest" description="Disordered" evidence="1">
    <location>
        <begin position="1"/>
        <end position="67"/>
    </location>
</feature>
<gene>
    <name evidence="2" type="ORF">CP968_05045</name>
</gene>
<dbReference type="PANTHER" id="PTHR30528">
    <property type="entry name" value="CYTOPLASMIC PROTEIN"/>
    <property type="match status" value="1"/>
</dbReference>
<proteinExistence type="predicted"/>